<feature type="disulfide bond" evidence="7">
    <location>
        <begin position="498"/>
        <end position="591"/>
    </location>
</feature>
<feature type="disulfide bond" evidence="7">
    <location>
        <begin position="191"/>
        <end position="214"/>
    </location>
</feature>
<feature type="binding site" evidence="6">
    <location>
        <position position="447"/>
    </location>
    <ligand>
        <name>Fe(3+)</name>
        <dbReference type="ChEBI" id="CHEBI:29034"/>
        <label>1</label>
    </ligand>
</feature>
<dbReference type="SUPFAM" id="SSF53850">
    <property type="entry name" value="Periplasmic binding protein-like II"/>
    <property type="match status" value="2"/>
</dbReference>
<protein>
    <submittedName>
        <fullName evidence="12">Melanotransferrin-like</fullName>
    </submittedName>
</protein>
<keyword evidence="9" id="KW-0732">Signal</keyword>
<keyword evidence="8" id="KW-0472">Membrane</keyword>
<keyword evidence="11" id="KW-1185">Reference proteome</keyword>
<feature type="disulfide bond" evidence="7">
    <location>
        <begin position="43"/>
        <end position="62"/>
    </location>
</feature>
<feature type="binding site" evidence="6">
    <location>
        <position position="289"/>
    </location>
    <ligand>
        <name>Fe(3+)</name>
        <dbReference type="ChEBI" id="CHEBI:29034"/>
        <label>1</label>
    </ligand>
</feature>
<evidence type="ECO:0000256" key="3">
    <source>
        <dbReference type="ARBA" id="ARBA00022737"/>
    </source>
</evidence>
<feature type="transmembrane region" description="Helical" evidence="8">
    <location>
        <begin position="758"/>
        <end position="779"/>
    </location>
</feature>
<dbReference type="GO" id="GO:0055037">
    <property type="term" value="C:recycling endosome"/>
    <property type="evidence" value="ECO:0007669"/>
    <property type="project" value="TreeGrafter"/>
</dbReference>
<evidence type="ECO:0000256" key="7">
    <source>
        <dbReference type="PIRSR" id="PIRSR002549-4"/>
    </source>
</evidence>
<feature type="disulfide bond" evidence="7">
    <location>
        <begin position="148"/>
        <end position="234"/>
    </location>
</feature>
<feature type="binding site" evidence="6">
    <location>
        <position position="122"/>
    </location>
    <ligand>
        <name>Fe(3+)</name>
        <dbReference type="ChEBI" id="CHEBI:29034"/>
        <label>1</label>
    </ligand>
</feature>
<dbReference type="Proteomes" id="UP000515146">
    <property type="component" value="Unplaced"/>
</dbReference>
<feature type="signal peptide" evidence="9">
    <location>
        <begin position="1"/>
        <end position="25"/>
    </location>
</feature>
<dbReference type="SMART" id="SM00094">
    <property type="entry name" value="TR_FER"/>
    <property type="match status" value="2"/>
</dbReference>
<dbReference type="GO" id="GO:0005769">
    <property type="term" value="C:early endosome"/>
    <property type="evidence" value="ECO:0007669"/>
    <property type="project" value="TreeGrafter"/>
</dbReference>
<organism evidence="11 12">
    <name type="scientific">Dermatophagoides pteronyssinus</name>
    <name type="common">European house dust mite</name>
    <dbReference type="NCBI Taxonomy" id="6956"/>
    <lineage>
        <taxon>Eukaryota</taxon>
        <taxon>Metazoa</taxon>
        <taxon>Ecdysozoa</taxon>
        <taxon>Arthropoda</taxon>
        <taxon>Chelicerata</taxon>
        <taxon>Arachnida</taxon>
        <taxon>Acari</taxon>
        <taxon>Acariformes</taxon>
        <taxon>Sarcoptiformes</taxon>
        <taxon>Astigmata</taxon>
        <taxon>Psoroptidia</taxon>
        <taxon>Analgoidea</taxon>
        <taxon>Pyroglyphidae</taxon>
        <taxon>Dermatophagoidinae</taxon>
        <taxon>Dermatophagoides</taxon>
    </lineage>
</organism>
<evidence type="ECO:0000256" key="6">
    <source>
        <dbReference type="PIRSR" id="PIRSR002549-3"/>
    </source>
</evidence>
<feature type="disulfide bond" evidence="7">
    <location>
        <begin position="540"/>
        <end position="566"/>
    </location>
</feature>
<feature type="binding site" evidence="5">
    <location>
        <position position="507"/>
    </location>
    <ligand>
        <name>hydrogencarbonate</name>
        <dbReference type="ChEBI" id="CHEBI:17544"/>
        <label>1</label>
    </ligand>
</feature>
<dbReference type="FunCoup" id="A0A6P6Y979">
    <property type="interactions" value="100"/>
</dbReference>
<keyword evidence="6" id="KW-0479">Metal-binding</keyword>
<dbReference type="InterPro" id="IPR001156">
    <property type="entry name" value="Transferrin-like_dom"/>
</dbReference>
<feature type="disulfide bond" evidence="7">
    <location>
        <begin position="563"/>
        <end position="574"/>
    </location>
</feature>
<dbReference type="OMA" id="CPVPAMT"/>
<feature type="binding site" evidence="5">
    <location>
        <position position="506"/>
    </location>
    <ligand>
        <name>hydrogencarbonate</name>
        <dbReference type="ChEBI" id="CHEBI:17544"/>
        <label>1</label>
    </ligand>
</feature>
<gene>
    <name evidence="12" type="primary">LOC113795965</name>
</gene>
<feature type="binding site" evidence="5">
    <location>
        <position position="156"/>
    </location>
    <ligand>
        <name>hydrogencarbonate</name>
        <dbReference type="ChEBI" id="CHEBI:17544"/>
        <label>1</label>
    </ligand>
</feature>
<feature type="disulfide bond" evidence="7">
    <location>
        <begin position="526"/>
        <end position="739"/>
    </location>
</feature>
<sequence>MSPNQSIIINFLLLILVIIQQSVSSQKQTLKYCTINQNELNKCRDWSTSVDNDYRFQFHLECIEADNKDHCMQLIEIQKAHLVSAEPGEIYIAGRYHSLVPIVYEQYGSGGGSSTNQSNTGYYAVAVVKANSYTYIQEPKDLRNKNACFSGVGQLAGWILPILRLLELDLIDTIDCNNIIQNAANFFNESCAPNALLDKNNPIGTNPQKICQLCESKKCSGNDFYANFEGAFNCLRSKGDVAFVKHTIVDQLSKIHRIRRQDYQLLCPNGDRTSVENYLNCNWGFVPPHAILVSSVILPETRDKIQQFLLDSSRIFSLNRMDPMSRQTPSSFNLFDSFKYNGMDFIFSDETISLAPVDRYRQTFRGYFSLFNPFVDIENLFGKLRKCNVPNAKLCVVSEEEWKKCNNMKSAFRTNMLQPQLLCVQGLNTIDCMQKIQQGQADLTVLDAADIYMAGQQYNLEPIMAEQNNLNDSYYSVAIAKKADLETDLLYLKGKQSCHSGYRTAAGWIIPMAFLLSNSRMRSYRCDPVKAASQFFSKSCIPGVLAPEYYPLSKSVWQYNNLCNLCHGNSYRFCRRDSSEPFYGDNGAFQCLVEGGGDVAFAKHTVIFENTNGINPEYWARNKYLDDFELLCRDGSRAEVQDYNRCNLGQVSTNAIVTNKFKPYYQKEAYITLFIYAQQFYGSKYSNEFTFKMFVSGPKYKNLIFQDSTVKLKTVSDDRRDYRKYLGHEFMTAMSIVECQSRNHVQSLMTKSFYLNNFYSYFSLLFITIIFHTIFFLIYNY</sequence>
<reference evidence="12" key="1">
    <citation type="submission" date="2025-08" db="UniProtKB">
        <authorList>
            <consortium name="RefSeq"/>
        </authorList>
    </citation>
    <scope>IDENTIFICATION</scope>
    <source>
        <strain evidence="12">Airmid</strain>
    </source>
</reference>
<name>A0A6P6Y979_DERPT</name>
<feature type="disulfide bond" evidence="7">
    <location>
        <begin position="267"/>
        <end position="281"/>
    </location>
</feature>
<evidence type="ECO:0000256" key="1">
    <source>
        <dbReference type="ARBA" id="ARBA00004613"/>
    </source>
</evidence>
<feature type="domain" description="Transferrin-like" evidence="10">
    <location>
        <begin position="392"/>
        <end position="739"/>
    </location>
</feature>
<feature type="disulfide bond" evidence="7">
    <location>
        <begin position="395"/>
        <end position="432"/>
    </location>
</feature>
<dbReference type="InterPro" id="IPR016357">
    <property type="entry name" value="Transferrin"/>
</dbReference>
<comment type="subcellular location">
    <subcellularLocation>
        <location evidence="1">Secreted</location>
    </subcellularLocation>
</comment>
<dbReference type="OrthoDB" id="9981115at2759"/>
<dbReference type="PIRSF" id="PIRSF002549">
    <property type="entry name" value="Transferrin"/>
    <property type="match status" value="1"/>
</dbReference>
<evidence type="ECO:0000256" key="9">
    <source>
        <dbReference type="SAM" id="SignalP"/>
    </source>
</evidence>
<evidence type="ECO:0000256" key="5">
    <source>
        <dbReference type="PIRSR" id="PIRSR002549-2"/>
    </source>
</evidence>
<accession>A0A6P6Y979</accession>
<feature type="disulfide bond" evidence="7">
    <location>
        <begin position="632"/>
        <end position="646"/>
    </location>
</feature>
<dbReference type="GO" id="GO:0006826">
    <property type="term" value="P:iron ion transport"/>
    <property type="evidence" value="ECO:0007669"/>
    <property type="project" value="TreeGrafter"/>
</dbReference>
<dbReference type="GO" id="GO:0046872">
    <property type="term" value="F:metal ion binding"/>
    <property type="evidence" value="ECO:0007669"/>
    <property type="project" value="UniProtKB-KW"/>
</dbReference>
<keyword evidence="6" id="KW-0408">Iron</keyword>
<dbReference type="KEGG" id="dpte:113795965"/>
<dbReference type="PROSITE" id="PS51408">
    <property type="entry name" value="TRANSFERRIN_LIKE_4"/>
    <property type="match status" value="2"/>
</dbReference>
<dbReference type="GO" id="GO:0005615">
    <property type="term" value="C:extracellular space"/>
    <property type="evidence" value="ECO:0007669"/>
    <property type="project" value="InterPro"/>
</dbReference>
<feature type="disulfide bond" evidence="7">
    <location>
        <begin position="211"/>
        <end position="219"/>
    </location>
</feature>
<evidence type="ECO:0000259" key="10">
    <source>
        <dbReference type="PROSITE" id="PS51408"/>
    </source>
</evidence>
<evidence type="ECO:0000256" key="2">
    <source>
        <dbReference type="ARBA" id="ARBA00022525"/>
    </source>
</evidence>
<evidence type="ECO:0000313" key="12">
    <source>
        <dbReference type="RefSeq" id="XP_027202008.1"/>
    </source>
</evidence>
<dbReference type="CTD" id="39435"/>
<dbReference type="RefSeq" id="XP_027202008.1">
    <property type="nucleotide sequence ID" value="XM_027346207.1"/>
</dbReference>
<dbReference type="PANTHER" id="PTHR11485">
    <property type="entry name" value="TRANSFERRIN"/>
    <property type="match status" value="1"/>
</dbReference>
<feature type="disulfide bond" evidence="7">
    <location>
        <begin position="405"/>
        <end position="423"/>
    </location>
</feature>
<keyword evidence="4 7" id="KW-1015">Disulfide bond</keyword>
<dbReference type="FunFam" id="3.40.190.10:FF:000095">
    <property type="entry name" value="Lactotransferrin"/>
    <property type="match status" value="1"/>
</dbReference>
<evidence type="ECO:0000313" key="11">
    <source>
        <dbReference type="Proteomes" id="UP000515146"/>
    </source>
</evidence>
<feature type="chain" id="PRO_5028100728" evidence="9">
    <location>
        <begin position="26"/>
        <end position="781"/>
    </location>
</feature>
<dbReference type="InParanoid" id="A0A6P6Y979"/>
<evidence type="ECO:0000256" key="8">
    <source>
        <dbReference type="SAM" id="Phobius"/>
    </source>
</evidence>
<dbReference type="CDD" id="cd13529">
    <property type="entry name" value="PBP2_transferrin"/>
    <property type="match status" value="2"/>
</dbReference>
<dbReference type="InterPro" id="IPR018195">
    <property type="entry name" value="Transferrin_Fe_BS"/>
</dbReference>
<keyword evidence="8" id="KW-0812">Transmembrane</keyword>
<feature type="binding site" evidence="5">
    <location>
        <position position="157"/>
    </location>
    <ligand>
        <name>hydrogencarbonate</name>
        <dbReference type="ChEBI" id="CHEBI:17544"/>
        <label>1</label>
    </ligand>
</feature>
<feature type="binding site" evidence="6">
    <location>
        <position position="474"/>
    </location>
    <ligand>
        <name>Fe(3+)</name>
        <dbReference type="ChEBI" id="CHEBI:29034"/>
        <label>1</label>
    </ligand>
</feature>
<feature type="domain" description="Transferrin-like" evidence="10">
    <location>
        <begin position="30"/>
        <end position="382"/>
    </location>
</feature>
<keyword evidence="3" id="KW-0677">Repeat</keyword>
<dbReference type="GO" id="GO:0005886">
    <property type="term" value="C:plasma membrane"/>
    <property type="evidence" value="ECO:0007669"/>
    <property type="project" value="TreeGrafter"/>
</dbReference>
<keyword evidence="8" id="KW-1133">Transmembrane helix</keyword>
<proteinExistence type="predicted"/>
<dbReference type="Gene3D" id="3.40.190.10">
    <property type="entry name" value="Periplasmic binding protein-like II"/>
    <property type="match status" value="4"/>
</dbReference>
<evidence type="ECO:0000256" key="4">
    <source>
        <dbReference type="ARBA" id="ARBA00023157"/>
    </source>
</evidence>
<keyword evidence="2" id="KW-0964">Secreted</keyword>
<dbReference type="AlphaFoldDB" id="A0A6P6Y979"/>
<dbReference type="PROSITE" id="PS00205">
    <property type="entry name" value="TRANSFERRIN_LIKE_1"/>
    <property type="match status" value="1"/>
</dbReference>
<dbReference type="Pfam" id="PF00405">
    <property type="entry name" value="Transferrin"/>
    <property type="match status" value="2"/>
</dbReference>
<dbReference type="PANTHER" id="PTHR11485:SF29">
    <property type="entry name" value="TRANSFERRIN 2"/>
    <property type="match status" value="1"/>
</dbReference>
<dbReference type="PRINTS" id="PR00422">
    <property type="entry name" value="TRANSFERRIN"/>
</dbReference>
<feature type="disulfide bond" evidence="7">
    <location>
        <begin position="33"/>
        <end position="71"/>
    </location>
</feature>